<evidence type="ECO:0000313" key="2">
    <source>
        <dbReference type="EMBL" id="HIZ79489.1"/>
    </source>
</evidence>
<accession>A0A9D2GGW2</accession>
<evidence type="ECO:0000256" key="1">
    <source>
        <dbReference type="SAM" id="MobiDB-lite"/>
    </source>
</evidence>
<gene>
    <name evidence="2" type="ORF">IAA17_06850</name>
</gene>
<reference evidence="2" key="2">
    <citation type="submission" date="2021-04" db="EMBL/GenBank/DDBJ databases">
        <authorList>
            <person name="Gilroy R."/>
        </authorList>
    </citation>
    <scope>NUCLEOTIDE SEQUENCE</scope>
    <source>
        <strain evidence="2">ChiBcec1-1093</strain>
    </source>
</reference>
<name>A0A9D2GGW2_9FIRM</name>
<dbReference type="EMBL" id="DXBC01000107">
    <property type="protein sequence ID" value="HIZ79489.1"/>
    <property type="molecule type" value="Genomic_DNA"/>
</dbReference>
<comment type="caution">
    <text evidence="2">The sequence shown here is derived from an EMBL/GenBank/DDBJ whole genome shotgun (WGS) entry which is preliminary data.</text>
</comment>
<reference evidence="2" key="1">
    <citation type="journal article" date="2021" name="PeerJ">
        <title>Extensive microbial diversity within the chicken gut microbiome revealed by metagenomics and culture.</title>
        <authorList>
            <person name="Gilroy R."/>
            <person name="Ravi A."/>
            <person name="Getino M."/>
            <person name="Pursley I."/>
            <person name="Horton D.L."/>
            <person name="Alikhan N.F."/>
            <person name="Baker D."/>
            <person name="Gharbi K."/>
            <person name="Hall N."/>
            <person name="Watson M."/>
            <person name="Adriaenssens E.M."/>
            <person name="Foster-Nyarko E."/>
            <person name="Jarju S."/>
            <person name="Secka A."/>
            <person name="Antonio M."/>
            <person name="Oren A."/>
            <person name="Chaudhuri R.R."/>
            <person name="La Ragione R."/>
            <person name="Hildebrand F."/>
            <person name="Pallen M.J."/>
        </authorList>
    </citation>
    <scope>NUCLEOTIDE SEQUENCE</scope>
    <source>
        <strain evidence="2">ChiBcec1-1093</strain>
    </source>
</reference>
<evidence type="ECO:0000313" key="3">
    <source>
        <dbReference type="Proteomes" id="UP000824101"/>
    </source>
</evidence>
<feature type="region of interest" description="Disordered" evidence="1">
    <location>
        <begin position="53"/>
        <end position="110"/>
    </location>
</feature>
<organism evidence="2 3">
    <name type="scientific">Candidatus Lachnoclostridium stercorigallinarum</name>
    <dbReference type="NCBI Taxonomy" id="2838634"/>
    <lineage>
        <taxon>Bacteria</taxon>
        <taxon>Bacillati</taxon>
        <taxon>Bacillota</taxon>
        <taxon>Clostridia</taxon>
        <taxon>Lachnospirales</taxon>
        <taxon>Lachnospiraceae</taxon>
    </lineage>
</organism>
<protein>
    <recommendedName>
        <fullName evidence="4">Iron transporter</fullName>
    </recommendedName>
</protein>
<feature type="compositionally biased region" description="Low complexity" evidence="1">
    <location>
        <begin position="53"/>
        <end position="79"/>
    </location>
</feature>
<evidence type="ECO:0008006" key="4">
    <source>
        <dbReference type="Google" id="ProtNLM"/>
    </source>
</evidence>
<dbReference type="AlphaFoldDB" id="A0A9D2GGW2"/>
<dbReference type="Proteomes" id="UP000824101">
    <property type="component" value="Unassembled WGS sequence"/>
</dbReference>
<proteinExistence type="predicted"/>
<sequence>MRAWMRGMEFPAAVWMIIGAGTSVRGAAAGMIAGAALILSACSGQYQGEPAASAESSQAVSEESSSTSKSASQETDSSAPEISGQEGLSVAESSVPAAGEENGTGSSPVLKDGVYSIQVDSSSSMFRITDCFLTVEDGSMTAVMTMGGTGYLKVFMGTGEEAENASEAEYIPFTEQADGTHAFVVPVAALDEEIPCSAFSKRREQWYDRTLVFRSDSLPAEAFAEDSGVSAESLGLADGNYRAEVVLEGGSGRTAVESPAALRVENGTVWATLVWSSPNYDYMMVDGERYDRQNTDGNSRFEIPVAVFDRKMAVTADTVAMSVPHEIEYTLTFYSDTVEAAE</sequence>